<keyword evidence="1" id="KW-0812">Transmembrane</keyword>
<proteinExistence type="predicted"/>
<gene>
    <name evidence="2" type="ORF">H8S22_06200</name>
</gene>
<dbReference type="EMBL" id="JACOOS010000005">
    <property type="protein sequence ID" value="MBC5677212.1"/>
    <property type="molecule type" value="Genomic_DNA"/>
</dbReference>
<accession>A0ABR7FPT3</accession>
<evidence type="ECO:0000256" key="1">
    <source>
        <dbReference type="SAM" id="Phobius"/>
    </source>
</evidence>
<evidence type="ECO:0000313" key="2">
    <source>
        <dbReference type="EMBL" id="MBC5677212.1"/>
    </source>
</evidence>
<name>A0ABR7FPT3_9FIRM</name>
<protein>
    <submittedName>
        <fullName evidence="2">Uncharacterized protein</fullName>
    </submittedName>
</protein>
<keyword evidence="1" id="KW-1133">Transmembrane helix</keyword>
<dbReference type="Proteomes" id="UP000635828">
    <property type="component" value="Unassembled WGS sequence"/>
</dbReference>
<evidence type="ECO:0000313" key="3">
    <source>
        <dbReference type="Proteomes" id="UP000635828"/>
    </source>
</evidence>
<keyword evidence="3" id="KW-1185">Reference proteome</keyword>
<sequence length="59" mass="6789">MGSLLNSFLAFHINGWNNLIYIMTSNGWFFLIGFGVIVIILLSMKQELDNTVREQQNII</sequence>
<keyword evidence="1" id="KW-0472">Membrane</keyword>
<dbReference type="RefSeq" id="WP_024727383.1">
    <property type="nucleotide sequence ID" value="NZ_JACOOS010000005.1"/>
</dbReference>
<comment type="caution">
    <text evidence="2">The sequence shown here is derived from an EMBL/GenBank/DDBJ whole genome shotgun (WGS) entry which is preliminary data.</text>
</comment>
<reference evidence="2 3" key="1">
    <citation type="submission" date="2020-08" db="EMBL/GenBank/DDBJ databases">
        <title>Genome public.</title>
        <authorList>
            <person name="Liu C."/>
            <person name="Sun Q."/>
        </authorList>
    </citation>
    <scope>NUCLEOTIDE SEQUENCE [LARGE SCALE GENOMIC DNA]</scope>
    <source>
        <strain evidence="2 3">NSJ-7</strain>
    </source>
</reference>
<feature type="transmembrane region" description="Helical" evidence="1">
    <location>
        <begin position="20"/>
        <end position="43"/>
    </location>
</feature>
<organism evidence="2 3">
    <name type="scientific">Anaerostipes hominis</name>
    <name type="common">ex Liu et al. 2021</name>
    <dbReference type="NCBI Taxonomy" id="2763018"/>
    <lineage>
        <taxon>Bacteria</taxon>
        <taxon>Bacillati</taxon>
        <taxon>Bacillota</taxon>
        <taxon>Clostridia</taxon>
        <taxon>Lachnospirales</taxon>
        <taxon>Lachnospiraceae</taxon>
        <taxon>Anaerostipes</taxon>
    </lineage>
</organism>